<feature type="domain" description="Ketosynthase family 3 (KS3)" evidence="5">
    <location>
        <begin position="9"/>
        <end position="434"/>
    </location>
</feature>
<dbReference type="SMART" id="SM00827">
    <property type="entry name" value="PKS_AT"/>
    <property type="match status" value="1"/>
</dbReference>
<dbReference type="InterPro" id="IPR009081">
    <property type="entry name" value="PP-bd_ACP"/>
</dbReference>
<evidence type="ECO:0000256" key="1">
    <source>
        <dbReference type="ARBA" id="ARBA00022450"/>
    </source>
</evidence>
<evidence type="ECO:0000256" key="2">
    <source>
        <dbReference type="ARBA" id="ARBA00022553"/>
    </source>
</evidence>
<name>A0ABT3IJ67_9BACT</name>
<comment type="caution">
    <text evidence="6">The sequence shown here is derived from an EMBL/GenBank/DDBJ whole genome shotgun (WGS) entry which is preliminary data.</text>
</comment>
<dbReference type="InterPro" id="IPR016035">
    <property type="entry name" value="Acyl_Trfase/lysoPLipase"/>
</dbReference>
<dbReference type="InterPro" id="IPR020841">
    <property type="entry name" value="PKS_Beta-ketoAc_synthase_dom"/>
</dbReference>
<evidence type="ECO:0000259" key="5">
    <source>
        <dbReference type="PROSITE" id="PS52004"/>
    </source>
</evidence>
<dbReference type="Pfam" id="PF22621">
    <property type="entry name" value="CurL-like_PKS_C"/>
    <property type="match status" value="1"/>
</dbReference>
<dbReference type="SUPFAM" id="SSF47336">
    <property type="entry name" value="ACP-like"/>
    <property type="match status" value="1"/>
</dbReference>
<dbReference type="EMBL" id="JAPDNS010000001">
    <property type="protein sequence ID" value="MCW3483966.1"/>
    <property type="molecule type" value="Genomic_DNA"/>
</dbReference>
<dbReference type="InterPro" id="IPR014043">
    <property type="entry name" value="Acyl_transferase_dom"/>
</dbReference>
<dbReference type="Gene3D" id="3.30.70.3290">
    <property type="match status" value="1"/>
</dbReference>
<evidence type="ECO:0000259" key="4">
    <source>
        <dbReference type="PROSITE" id="PS50075"/>
    </source>
</evidence>
<dbReference type="Pfam" id="PF00698">
    <property type="entry name" value="Acyl_transf_1"/>
    <property type="match status" value="1"/>
</dbReference>
<organism evidence="6 7">
    <name type="scientific">Chitinophaga nivalis</name>
    <dbReference type="NCBI Taxonomy" id="2991709"/>
    <lineage>
        <taxon>Bacteria</taxon>
        <taxon>Pseudomonadati</taxon>
        <taxon>Bacteroidota</taxon>
        <taxon>Chitinophagia</taxon>
        <taxon>Chitinophagales</taxon>
        <taxon>Chitinophagaceae</taxon>
        <taxon>Chitinophaga</taxon>
    </lineage>
</organism>
<dbReference type="InterPro" id="IPR050091">
    <property type="entry name" value="PKS_NRPS_Biosynth_Enz"/>
</dbReference>
<dbReference type="SMART" id="SM00825">
    <property type="entry name" value="PKS_KS"/>
    <property type="match status" value="1"/>
</dbReference>
<dbReference type="InterPro" id="IPR016036">
    <property type="entry name" value="Malonyl_transacylase_ACP-bd"/>
</dbReference>
<evidence type="ECO:0000313" key="7">
    <source>
        <dbReference type="Proteomes" id="UP001207742"/>
    </source>
</evidence>
<dbReference type="InterPro" id="IPR001227">
    <property type="entry name" value="Ac_transferase_dom_sf"/>
</dbReference>
<sequence length="1017" mass="112109">MKNNQKYTGLEIAIIGVACRLPGAGNWREYWNNLVNGTSSIQVLTDQELLAAGVDEKTIRQPNFVKAKASLKGKELFDAAFFDYLPGEARLMNPVHRIFHECVWEALEDAGYNPEQMNELISLYAGAGDDLNWRISALQQNQQQDIDNFTLDLISSKEHLTTLISYKLNLKGPSLFVNTACSTSLTAVNMACKSLLLGEANMALAGGVTIGTQQRDGYLHQEGMIFSSDGHCRAFDKDASGTVNSEGAGVVLLKRLSDALNDGDQIYAVIKGTALNNDGNRKVGYTAPSVEGQAACIRTAHKFARVEPDSISYIETHGTGTRLGDPIEIEALNIAFNRNKAHRCAIGSVKSNIGHSDNTAGIAGLIKAALSLKYKTIPPSLDYKTPNPGIDFENGPFYVNTSLQSWERSGDAPLRAGVSSFGIGGTNAHAILEEAPEADPGDAGRPYKLLTLSARTEAALGRYADLLKNFLQQEPATDPANLAYTLQAGRKHFTYRKAVLYKDTEELLALLESGKLKEQVTKSKDNANAVVFLFSGQGSQYAGMGKDLYEAEPVFREYLDKGFAIVQTLTGEDFKNIVFNDTTGRINETKFAQPVIFLLEYALAQLLLSWGIVPQQMIGHSIGEYVAACISGIFSFEDALKIVVQRGALMNSLPGGTMLSVPLKEEEARIYLDENIFLAAVNGPEQVVFSGETPAIEALKARLDEADISHITLHTSHAFHSGMQDPILEAFREVLASVTFGKMQLPFISNLTGKEITAAEATTPAYWVRHLRETVRFSDGVKTLLALKEDWTFLEVGAGQSLVALLKQQPARVRPVAFNLLRPAKEKENDLKYLTVRIGQLWQQGLTFDWKGYYRFEKRNRISLPTYAFEKVSYPAEVNPFDNDLVRELYALDPQPQQAAAAQVEEQPVVPVKRAERPDLPTSYIPPATNAEERLKGIFERFFGIDDIGVEDDFFELGGDSLKGMVLLKRIKNEFNVELSLKDFFGMQTIRQIGANIDELNLLPVSEQVITRKTITI</sequence>
<dbReference type="PANTHER" id="PTHR43775">
    <property type="entry name" value="FATTY ACID SYNTHASE"/>
    <property type="match status" value="1"/>
</dbReference>
<protein>
    <submittedName>
        <fullName evidence="6">Acyltransferase domain-containing protein</fullName>
    </submittedName>
</protein>
<dbReference type="GO" id="GO:0016746">
    <property type="term" value="F:acyltransferase activity"/>
    <property type="evidence" value="ECO:0007669"/>
    <property type="project" value="UniProtKB-KW"/>
</dbReference>
<dbReference type="InterPro" id="IPR036736">
    <property type="entry name" value="ACP-like_sf"/>
</dbReference>
<dbReference type="InterPro" id="IPR014031">
    <property type="entry name" value="Ketoacyl_synth_C"/>
</dbReference>
<dbReference type="RefSeq" id="WP_264729485.1">
    <property type="nucleotide sequence ID" value="NZ_JAPDNR010000001.1"/>
</dbReference>
<keyword evidence="3" id="KW-0808">Transferase</keyword>
<dbReference type="PROSITE" id="PS00606">
    <property type="entry name" value="KS3_1"/>
    <property type="match status" value="1"/>
</dbReference>
<dbReference type="Gene3D" id="3.30.70.250">
    <property type="entry name" value="Malonyl-CoA ACP transacylase, ACP-binding"/>
    <property type="match status" value="1"/>
</dbReference>
<reference evidence="6 7" key="1">
    <citation type="submission" date="2022-10" db="EMBL/GenBank/DDBJ databases">
        <title>Chitinophaga nivalis PC15 sp. nov., isolated from Pyeongchang county, South Korea.</title>
        <authorList>
            <person name="Trinh H.N."/>
        </authorList>
    </citation>
    <scope>NUCLEOTIDE SEQUENCE [LARGE SCALE GENOMIC DNA]</scope>
    <source>
        <strain evidence="6 7">PC14</strain>
    </source>
</reference>
<dbReference type="InterPro" id="IPR014030">
    <property type="entry name" value="Ketoacyl_synth_N"/>
</dbReference>
<dbReference type="Gene3D" id="3.40.366.10">
    <property type="entry name" value="Malonyl-Coenzyme A Acyl Carrier Protein, domain 2"/>
    <property type="match status" value="1"/>
</dbReference>
<evidence type="ECO:0000313" key="6">
    <source>
        <dbReference type="EMBL" id="MCW3483966.1"/>
    </source>
</evidence>
<evidence type="ECO:0000256" key="3">
    <source>
        <dbReference type="ARBA" id="ARBA00022679"/>
    </source>
</evidence>
<dbReference type="Gene3D" id="3.40.47.10">
    <property type="match status" value="1"/>
</dbReference>
<dbReference type="SUPFAM" id="SSF55048">
    <property type="entry name" value="Probable ACP-binding domain of malonyl-CoA ACP transacylase"/>
    <property type="match status" value="1"/>
</dbReference>
<keyword evidence="1" id="KW-0596">Phosphopantetheine</keyword>
<dbReference type="Proteomes" id="UP001207742">
    <property type="component" value="Unassembled WGS sequence"/>
</dbReference>
<keyword evidence="2" id="KW-0597">Phosphoprotein</keyword>
<dbReference type="InterPro" id="IPR016039">
    <property type="entry name" value="Thiolase-like"/>
</dbReference>
<dbReference type="PROSITE" id="PS52004">
    <property type="entry name" value="KS3_2"/>
    <property type="match status" value="1"/>
</dbReference>
<dbReference type="InterPro" id="IPR018201">
    <property type="entry name" value="Ketoacyl_synth_AS"/>
</dbReference>
<dbReference type="Pfam" id="PF00550">
    <property type="entry name" value="PP-binding"/>
    <property type="match status" value="1"/>
</dbReference>
<dbReference type="Pfam" id="PF00109">
    <property type="entry name" value="ketoacyl-synt"/>
    <property type="match status" value="1"/>
</dbReference>
<dbReference type="Gene3D" id="1.10.1200.10">
    <property type="entry name" value="ACP-like"/>
    <property type="match status" value="1"/>
</dbReference>
<proteinExistence type="predicted"/>
<dbReference type="PANTHER" id="PTHR43775:SF51">
    <property type="entry name" value="INACTIVE PHENOLPHTHIOCEROL SYNTHESIS POLYKETIDE SYNTHASE TYPE I PKS1-RELATED"/>
    <property type="match status" value="1"/>
</dbReference>
<feature type="domain" description="Carrier" evidence="4">
    <location>
        <begin position="926"/>
        <end position="1001"/>
    </location>
</feature>
<keyword evidence="7" id="KW-1185">Reference proteome</keyword>
<dbReference type="CDD" id="cd00833">
    <property type="entry name" value="PKS"/>
    <property type="match status" value="1"/>
</dbReference>
<dbReference type="PROSITE" id="PS50075">
    <property type="entry name" value="CARRIER"/>
    <property type="match status" value="1"/>
</dbReference>
<keyword evidence="6" id="KW-0012">Acyltransferase</keyword>
<accession>A0ABT3IJ67</accession>
<dbReference type="SUPFAM" id="SSF53901">
    <property type="entry name" value="Thiolase-like"/>
    <property type="match status" value="1"/>
</dbReference>
<dbReference type="SUPFAM" id="SSF52151">
    <property type="entry name" value="FabD/lysophospholipase-like"/>
    <property type="match status" value="1"/>
</dbReference>
<dbReference type="Pfam" id="PF02801">
    <property type="entry name" value="Ketoacyl-synt_C"/>
    <property type="match status" value="1"/>
</dbReference>
<gene>
    <name evidence="6" type="ORF">OL497_08685</name>
</gene>